<dbReference type="AlphaFoldDB" id="A0A4R1KF70"/>
<comment type="caution">
    <text evidence="2">The sequence shown here is derived from an EMBL/GenBank/DDBJ whole genome shotgun (WGS) entry which is preliminary data.</text>
</comment>
<keyword evidence="3" id="KW-1185">Reference proteome</keyword>
<protein>
    <submittedName>
        <fullName evidence="2">Uncharacterized protein</fullName>
    </submittedName>
</protein>
<name>A0A4R1KF70_9GAMM</name>
<feature type="transmembrane region" description="Helical" evidence="1">
    <location>
        <begin position="49"/>
        <end position="72"/>
    </location>
</feature>
<evidence type="ECO:0000313" key="2">
    <source>
        <dbReference type="EMBL" id="TCK63326.1"/>
    </source>
</evidence>
<evidence type="ECO:0000313" key="3">
    <source>
        <dbReference type="Proteomes" id="UP000295565"/>
    </source>
</evidence>
<feature type="transmembrane region" description="Helical" evidence="1">
    <location>
        <begin position="12"/>
        <end position="29"/>
    </location>
</feature>
<proteinExistence type="predicted"/>
<keyword evidence="1" id="KW-0812">Transmembrane</keyword>
<gene>
    <name evidence="2" type="ORF">EV690_0212</name>
</gene>
<keyword evidence="1" id="KW-1133">Transmembrane helix</keyword>
<dbReference type="Proteomes" id="UP000295565">
    <property type="component" value="Unassembled WGS sequence"/>
</dbReference>
<accession>A0A4R1KF70</accession>
<keyword evidence="1" id="KW-0472">Membrane</keyword>
<reference evidence="2 3" key="1">
    <citation type="submission" date="2019-03" db="EMBL/GenBank/DDBJ databases">
        <title>Genomic Encyclopedia of Type Strains, Phase IV (KMG-IV): sequencing the most valuable type-strain genomes for metagenomic binning, comparative biology and taxonomic classification.</title>
        <authorList>
            <person name="Goeker M."/>
        </authorList>
    </citation>
    <scope>NUCLEOTIDE SEQUENCE [LARGE SCALE GENOMIC DNA]</scope>
    <source>
        <strain evidence="2 3">DSM 18577</strain>
    </source>
</reference>
<organism evidence="2 3">
    <name type="scientific">Celerinatantimonas diazotrophica</name>
    <dbReference type="NCBI Taxonomy" id="412034"/>
    <lineage>
        <taxon>Bacteria</taxon>
        <taxon>Pseudomonadati</taxon>
        <taxon>Pseudomonadota</taxon>
        <taxon>Gammaproteobacteria</taxon>
        <taxon>Celerinatantimonadaceae</taxon>
        <taxon>Celerinatantimonas</taxon>
    </lineage>
</organism>
<evidence type="ECO:0000256" key="1">
    <source>
        <dbReference type="SAM" id="Phobius"/>
    </source>
</evidence>
<sequence length="155" mass="18447">MSKYFVIRRNFLSISILIILNRSMTYILFSEKMSAYPIPSLNAIKFAISISRIGLSVFFFALAFRLSCFFYSEHYTRRARAREIGMIRHSLVYESQFVKKSNNPSNRFIHKQLLSKQYSTSYFRSGLYHSKNNPIYFMIKHIHLVRDIFQKTCQL</sequence>
<dbReference type="EMBL" id="SMGD01000002">
    <property type="protein sequence ID" value="TCK63326.1"/>
    <property type="molecule type" value="Genomic_DNA"/>
</dbReference>